<dbReference type="Pfam" id="PF00501">
    <property type="entry name" value="AMP-binding"/>
    <property type="match status" value="1"/>
</dbReference>
<dbReference type="NCBIfam" id="NF004837">
    <property type="entry name" value="PRK06187.1"/>
    <property type="match status" value="1"/>
</dbReference>
<dbReference type="InterPro" id="IPR000873">
    <property type="entry name" value="AMP-dep_synth/lig_dom"/>
</dbReference>
<dbReference type="PANTHER" id="PTHR43767">
    <property type="entry name" value="LONG-CHAIN-FATTY-ACID--COA LIGASE"/>
    <property type="match status" value="1"/>
</dbReference>
<dbReference type="Gene3D" id="3.30.300.30">
    <property type="match status" value="1"/>
</dbReference>
<evidence type="ECO:0000259" key="2">
    <source>
        <dbReference type="Pfam" id="PF13193"/>
    </source>
</evidence>
<dbReference type="STRING" id="931089.CDES_05835"/>
<reference evidence="3 4" key="1">
    <citation type="submission" date="2014-08" db="EMBL/GenBank/DDBJ databases">
        <title>Complete genome sequence of Corynebacterium deserti GIMN1.010 (=DSM 45689), isolated from desert sand in western China.</title>
        <authorList>
            <person name="Ruckert C."/>
            <person name="Albersmeier A."/>
            <person name="Kalinowski J."/>
        </authorList>
    </citation>
    <scope>NUCLEOTIDE SEQUENCE [LARGE SCALE GENOMIC DNA]</scope>
    <source>
        <strain evidence="3 4">GIMN1.010</strain>
    </source>
</reference>
<dbReference type="AlphaFoldDB" id="A0A0M4CLD4"/>
<dbReference type="InterPro" id="IPR025110">
    <property type="entry name" value="AMP-bd_C"/>
</dbReference>
<keyword evidence="3" id="KW-0436">Ligase</keyword>
<dbReference type="Gene3D" id="3.40.50.12780">
    <property type="entry name" value="N-terminal domain of ligase-like"/>
    <property type="match status" value="1"/>
</dbReference>
<evidence type="ECO:0000259" key="1">
    <source>
        <dbReference type="Pfam" id="PF00501"/>
    </source>
</evidence>
<gene>
    <name evidence="3" type="ORF">CDES_05835</name>
</gene>
<keyword evidence="4" id="KW-1185">Reference proteome</keyword>
<feature type="domain" description="AMP-binding enzyme C-terminal" evidence="2">
    <location>
        <begin position="552"/>
        <end position="629"/>
    </location>
</feature>
<dbReference type="CDD" id="cd12119">
    <property type="entry name" value="ttLC_FACS_AlkK_like"/>
    <property type="match status" value="1"/>
</dbReference>
<dbReference type="InterPro" id="IPR042099">
    <property type="entry name" value="ANL_N_sf"/>
</dbReference>
<evidence type="ECO:0000313" key="3">
    <source>
        <dbReference type="EMBL" id="ALC05597.1"/>
    </source>
</evidence>
<dbReference type="InterPro" id="IPR045851">
    <property type="entry name" value="AMP-bd_C_sf"/>
</dbReference>
<dbReference type="InterPro" id="IPR020845">
    <property type="entry name" value="AMP-binding_CS"/>
</dbReference>
<dbReference type="Pfam" id="PF13193">
    <property type="entry name" value="AMP-binding_C"/>
    <property type="match status" value="1"/>
</dbReference>
<dbReference type="NCBIfam" id="NF004143">
    <property type="entry name" value="PRK05620.1"/>
    <property type="match status" value="1"/>
</dbReference>
<dbReference type="SUPFAM" id="SSF56801">
    <property type="entry name" value="Acetyl-CoA synthetase-like"/>
    <property type="match status" value="1"/>
</dbReference>
<dbReference type="EC" id="6.2.1.-" evidence="3"/>
<evidence type="ECO:0000313" key="4">
    <source>
        <dbReference type="Proteomes" id="UP000068067"/>
    </source>
</evidence>
<dbReference type="PANTHER" id="PTHR43767:SF11">
    <property type="entry name" value="MEDIUM-CHAIN-FATTY-ACID--COA LIGASE"/>
    <property type="match status" value="1"/>
</dbReference>
<dbReference type="InterPro" id="IPR050237">
    <property type="entry name" value="ATP-dep_AMP-bd_enzyme"/>
</dbReference>
<name>A0A0M4CLD4_9CORY</name>
<accession>A0A0M4CLD4</accession>
<dbReference type="PROSITE" id="PS00455">
    <property type="entry name" value="AMP_BINDING"/>
    <property type="match status" value="1"/>
</dbReference>
<dbReference type="GO" id="GO:0016877">
    <property type="term" value="F:ligase activity, forming carbon-sulfur bonds"/>
    <property type="evidence" value="ECO:0007669"/>
    <property type="project" value="UniProtKB-ARBA"/>
</dbReference>
<dbReference type="Proteomes" id="UP000068067">
    <property type="component" value="Chromosome"/>
</dbReference>
<dbReference type="KEGG" id="cdx:CDES_05835"/>
<protein>
    <submittedName>
        <fullName evidence="3">Long-chain-fatty-acid-CoA ligase</fullName>
        <ecNumber evidence="3">6.2.1.-</ecNumber>
    </submittedName>
</protein>
<proteinExistence type="predicted"/>
<dbReference type="EMBL" id="CP009220">
    <property type="protein sequence ID" value="ALC05597.1"/>
    <property type="molecule type" value="Genomic_DNA"/>
</dbReference>
<feature type="domain" description="AMP-dependent synthetase/ligase" evidence="1">
    <location>
        <begin position="105"/>
        <end position="484"/>
    </location>
</feature>
<sequence length="655" mass="72287">MVCTGKQCPVLLHYPSALPLSLSHSPPVKPPLGVHKTLTKHPPNVRRVHRANTHCKPAPFTTCALLNSFAPNASVWVIPAIVECMLSTMQDVPLSLSRILSYGASVHGDTVITTWDGDEQVQTTFSAIGARAAALAHALHDSLGVTGDQRVASLMYNCAEHMEVMFGVACMGAVFNPLNKQLMNDQISFILNHSEAEIVVADQRLAEQLGEILQDTPKVRAVIFIGPHDFSQAKEFLPDHVETYSYEALLDGRSTHYDWPVQDERTAAAICYSTGTSGPPKGVVYSHRSLYLQSMSLRTTDSLAVEHGETFLCCVPIYHVLSWGVPIAAFMSGTPLVLPGPDLSAPTLAKIISTTLPRVAHGVPTLWIQLMVHYLKNPPERMSLREIYVGGSAVPPIVITMWEQRYGVDVVHVWGMTETSTVGTVSRPPSGVSGETRWSYRVSQGRFPASLEYRVVNEGQVMASTDRNEGEIQVRGPWVTASYFHSAAELEDGLASTFRDQEVDDAHELFTADGWLRTGDVGSVTSDGFLTIQDRARDVIRSGGEWIYSTQLENLIMSSDEVVECAVIGFPDDKWVERPLAVTMLDRGIPANKETAERLRDGLRDRLPNWMLPEYWTFVAEIDKTSVGKFDKKDLRAHLRDGEFEVIKLKGPGEK</sequence>
<organism evidence="3 4">
    <name type="scientific">Corynebacterium deserti GIMN1.010</name>
    <dbReference type="NCBI Taxonomy" id="931089"/>
    <lineage>
        <taxon>Bacteria</taxon>
        <taxon>Bacillati</taxon>
        <taxon>Actinomycetota</taxon>
        <taxon>Actinomycetes</taxon>
        <taxon>Mycobacteriales</taxon>
        <taxon>Corynebacteriaceae</taxon>
        <taxon>Corynebacterium</taxon>
    </lineage>
</organism>
<dbReference type="PATRIC" id="fig|931089.4.peg.1185"/>